<name>A0AAW7YUW0_9STAP</name>
<evidence type="ECO:0000313" key="1">
    <source>
        <dbReference type="EMBL" id="MDO6575148.1"/>
    </source>
</evidence>
<comment type="caution">
    <text evidence="1">The sequence shown here is derived from an EMBL/GenBank/DDBJ whole genome shotgun (WGS) entry which is preliminary data.</text>
</comment>
<sequence length="85" mass="9414">MLTLQLACKQLGLPDPFEPVMFAGEAHQGVAFLVDGKGETLEATIDQFTAALSIHRSDESHNAQLVPVKLFWDRYPGRESVNDLM</sequence>
<organism evidence="1 2">
    <name type="scientific">Staphylococcus pasteuri_A</name>
    <dbReference type="NCBI Taxonomy" id="3062664"/>
    <lineage>
        <taxon>Bacteria</taxon>
        <taxon>Bacillati</taxon>
        <taxon>Bacillota</taxon>
        <taxon>Bacilli</taxon>
        <taxon>Bacillales</taxon>
        <taxon>Staphylococcaceae</taxon>
        <taxon>Staphylococcus</taxon>
    </lineage>
</organism>
<keyword evidence="2" id="KW-1185">Reference proteome</keyword>
<feature type="non-terminal residue" evidence="1">
    <location>
        <position position="85"/>
    </location>
</feature>
<dbReference type="Proteomes" id="UP001170310">
    <property type="component" value="Unassembled WGS sequence"/>
</dbReference>
<protein>
    <submittedName>
        <fullName evidence="1">Uncharacterized protein</fullName>
    </submittedName>
</protein>
<dbReference type="RefSeq" id="WP_303522088.1">
    <property type="nucleotide sequence ID" value="NZ_JAUOQO010000273.1"/>
</dbReference>
<proteinExistence type="predicted"/>
<accession>A0AAW7YUW0</accession>
<dbReference type="AlphaFoldDB" id="A0AAW7YUW0"/>
<reference evidence="1" key="1">
    <citation type="submission" date="2023-07" db="EMBL/GenBank/DDBJ databases">
        <title>Genome content predicts the carbon catabolic preferences of heterotrophic bacteria.</title>
        <authorList>
            <person name="Gralka M."/>
        </authorList>
    </citation>
    <scope>NUCLEOTIDE SEQUENCE</scope>
    <source>
        <strain evidence="1">E2R20</strain>
    </source>
</reference>
<evidence type="ECO:0000313" key="2">
    <source>
        <dbReference type="Proteomes" id="UP001170310"/>
    </source>
</evidence>
<dbReference type="EMBL" id="JAUOQO010000273">
    <property type="protein sequence ID" value="MDO6575148.1"/>
    <property type="molecule type" value="Genomic_DNA"/>
</dbReference>
<gene>
    <name evidence="1" type="ORF">Q4528_13615</name>
</gene>